<evidence type="ECO:0000313" key="3">
    <source>
        <dbReference type="Proteomes" id="UP000562682"/>
    </source>
</evidence>
<comment type="caution">
    <text evidence="2">The sequence shown here is derived from an EMBL/GenBank/DDBJ whole genome shotgun (WGS) entry which is preliminary data.</text>
</comment>
<sequence>MNINSTPTAQSLETDLSGAASRSHGNAVRSIGESANEIGLGTQGRTVYATEHMLARVPFTEVSELRRDEKDERVARYDVQISPMSASVSIVPLLKKNKFEDIAKGGETI</sequence>
<proteinExistence type="predicted"/>
<feature type="compositionally biased region" description="Polar residues" evidence="1">
    <location>
        <begin position="1"/>
        <end position="14"/>
    </location>
</feature>
<evidence type="ECO:0000313" key="2">
    <source>
        <dbReference type="EMBL" id="KAF5695898.1"/>
    </source>
</evidence>
<organism evidence="2 3">
    <name type="scientific">Fusarium denticulatum</name>
    <dbReference type="NCBI Taxonomy" id="48507"/>
    <lineage>
        <taxon>Eukaryota</taxon>
        <taxon>Fungi</taxon>
        <taxon>Dikarya</taxon>
        <taxon>Ascomycota</taxon>
        <taxon>Pezizomycotina</taxon>
        <taxon>Sordariomycetes</taxon>
        <taxon>Hypocreomycetidae</taxon>
        <taxon>Hypocreales</taxon>
        <taxon>Nectriaceae</taxon>
        <taxon>Fusarium</taxon>
        <taxon>Fusarium fujikuroi species complex</taxon>
    </lineage>
</organism>
<accession>A0A8H5XLI2</accession>
<protein>
    <submittedName>
        <fullName evidence="2">Uncharacterized protein</fullName>
    </submittedName>
</protein>
<name>A0A8H5XLI2_9HYPO</name>
<evidence type="ECO:0000256" key="1">
    <source>
        <dbReference type="SAM" id="MobiDB-lite"/>
    </source>
</evidence>
<gene>
    <name evidence="2" type="ORF">FDENT_4</name>
</gene>
<feature type="region of interest" description="Disordered" evidence="1">
    <location>
        <begin position="1"/>
        <end position="36"/>
    </location>
</feature>
<dbReference type="Proteomes" id="UP000562682">
    <property type="component" value="Unassembled WGS sequence"/>
</dbReference>
<reference evidence="2 3" key="1">
    <citation type="submission" date="2020-05" db="EMBL/GenBank/DDBJ databases">
        <title>Identification and distribution of gene clusters putatively required for synthesis of sphingolipid metabolism inhibitors in phylogenetically diverse species of the filamentous fungus Fusarium.</title>
        <authorList>
            <person name="Kim H.-S."/>
            <person name="Busman M."/>
            <person name="Brown D.W."/>
            <person name="Divon H."/>
            <person name="Uhlig S."/>
            <person name="Proctor R.H."/>
        </authorList>
    </citation>
    <scope>NUCLEOTIDE SEQUENCE [LARGE SCALE GENOMIC DNA]</scope>
    <source>
        <strain evidence="2 3">NRRL 25311</strain>
    </source>
</reference>
<dbReference type="AlphaFoldDB" id="A0A8H5XLI2"/>
<keyword evidence="3" id="KW-1185">Reference proteome</keyword>
<dbReference type="EMBL" id="JAAOAK010000001">
    <property type="protein sequence ID" value="KAF5695898.1"/>
    <property type="molecule type" value="Genomic_DNA"/>
</dbReference>